<protein>
    <recommendedName>
        <fullName evidence="15">Formamidopyrimidine-DNA glycosylase</fullName>
        <shortName evidence="15">Fapy-DNA glycosylase</shortName>
        <ecNumber evidence="15">3.2.2.23</ecNumber>
    </recommendedName>
    <alternativeName>
        <fullName evidence="15">DNA-(apurinic or apyrimidinic site) lyase MutM</fullName>
        <shortName evidence="15">AP lyase MutM</shortName>
        <ecNumber evidence="15">4.2.99.18</ecNumber>
    </alternativeName>
</protein>
<comment type="catalytic activity">
    <reaction evidence="14 15">
        <text>2'-deoxyribonucleotide-(2'-deoxyribose 5'-phosphate)-2'-deoxyribonucleotide-DNA = a 3'-end 2'-deoxyribonucleotide-(2,3-dehydro-2,3-deoxyribose 5'-phosphate)-DNA + a 5'-end 5'-phospho-2'-deoxyribonucleoside-DNA + H(+)</text>
        <dbReference type="Rhea" id="RHEA:66592"/>
        <dbReference type="Rhea" id="RHEA-COMP:13180"/>
        <dbReference type="Rhea" id="RHEA-COMP:16897"/>
        <dbReference type="Rhea" id="RHEA-COMP:17067"/>
        <dbReference type="ChEBI" id="CHEBI:15378"/>
        <dbReference type="ChEBI" id="CHEBI:136412"/>
        <dbReference type="ChEBI" id="CHEBI:157695"/>
        <dbReference type="ChEBI" id="CHEBI:167181"/>
        <dbReference type="EC" id="4.2.99.18"/>
    </reaction>
</comment>
<dbReference type="InterPro" id="IPR010663">
    <property type="entry name" value="Znf_FPG/IleRS"/>
</dbReference>
<feature type="domain" description="FPG-type" evidence="16">
    <location>
        <begin position="245"/>
        <end position="279"/>
    </location>
</feature>
<gene>
    <name evidence="15" type="primary">mutM</name>
    <name evidence="15" type="synonym">fpg</name>
    <name evidence="18" type="ORF">D0Y96_11410</name>
</gene>
<dbReference type="PROSITE" id="PS51068">
    <property type="entry name" value="FPG_CAT"/>
    <property type="match status" value="1"/>
</dbReference>
<evidence type="ECO:0000256" key="8">
    <source>
        <dbReference type="ARBA" id="ARBA00022833"/>
    </source>
</evidence>
<dbReference type="Pfam" id="PF06831">
    <property type="entry name" value="H2TH"/>
    <property type="match status" value="1"/>
</dbReference>
<keyword evidence="13 15" id="KW-0326">Glycosidase</keyword>
<keyword evidence="4 15" id="KW-0479">Metal-binding</keyword>
<evidence type="ECO:0000259" key="17">
    <source>
        <dbReference type="PROSITE" id="PS51068"/>
    </source>
</evidence>
<dbReference type="EC" id="4.2.99.18" evidence="15"/>
<dbReference type="InterPro" id="IPR010979">
    <property type="entry name" value="Ribosomal_uS13-like_H2TH"/>
</dbReference>
<sequence length="279" mass="31228">MPELPEVETVASGVHERIRGESIHSVWFSLYKEPFRSNPDEMAQELTGKRIERVHRVGKHIVFDLALPSRSAAPEIVLQWIVHLGMTGRLLVSAAEVPVPPHTHGILRLHSGRELRFVDPRRFGRMGLHHPGPEKTTFSGPGHEPLTISPEEFADLFRGRKLSIKAALLNQTLLHGVGNIYADESLFHAGIRPTRIAGRLPRERLFRLHKALQTVLRHAIRLGGSSVSDYVDADGVRGFFQLEHKVYMRGGEPCLACGTPIRRIILAGRGTHYCPTCQK</sequence>
<dbReference type="HAMAP" id="MF_00103">
    <property type="entry name" value="Fapy_DNA_glycosyl"/>
    <property type="match status" value="1"/>
</dbReference>
<feature type="binding site" evidence="15">
    <location>
        <position position="102"/>
    </location>
    <ligand>
        <name>DNA</name>
        <dbReference type="ChEBI" id="CHEBI:16991"/>
    </ligand>
</feature>
<comment type="caution">
    <text evidence="18">The sequence shown here is derived from an EMBL/GenBank/DDBJ whole genome shotgun (WGS) entry which is preliminary data.</text>
</comment>
<evidence type="ECO:0000313" key="19">
    <source>
        <dbReference type="Proteomes" id="UP000264702"/>
    </source>
</evidence>
<dbReference type="EC" id="3.2.2.23" evidence="15"/>
<evidence type="ECO:0000256" key="15">
    <source>
        <dbReference type="HAMAP-Rule" id="MF_00103"/>
    </source>
</evidence>
<proteinExistence type="inferred from homology"/>
<dbReference type="RefSeq" id="WP_117299985.1">
    <property type="nucleotide sequence ID" value="NZ_QVQT02000004.1"/>
</dbReference>
<dbReference type="SMART" id="SM00898">
    <property type="entry name" value="Fapy_DNA_glyco"/>
    <property type="match status" value="1"/>
</dbReference>
<feature type="binding site" evidence="15">
    <location>
        <position position="160"/>
    </location>
    <ligand>
        <name>DNA</name>
        <dbReference type="ChEBI" id="CHEBI:16991"/>
    </ligand>
</feature>
<evidence type="ECO:0000256" key="6">
    <source>
        <dbReference type="ARBA" id="ARBA00022771"/>
    </source>
</evidence>
<dbReference type="AlphaFoldDB" id="A0A372IMD5"/>
<evidence type="ECO:0000256" key="14">
    <source>
        <dbReference type="ARBA" id="ARBA00044632"/>
    </source>
</evidence>
<dbReference type="FunFam" id="1.10.8.50:FF:000003">
    <property type="entry name" value="Formamidopyrimidine-DNA glycosylase"/>
    <property type="match status" value="1"/>
</dbReference>
<dbReference type="PROSITE" id="PS01242">
    <property type="entry name" value="ZF_FPG_1"/>
    <property type="match status" value="1"/>
</dbReference>
<organism evidence="18 19">
    <name type="scientific">Paracidobacterium acidisoli</name>
    <dbReference type="NCBI Taxonomy" id="2303751"/>
    <lineage>
        <taxon>Bacteria</taxon>
        <taxon>Pseudomonadati</taxon>
        <taxon>Acidobacteriota</taxon>
        <taxon>Terriglobia</taxon>
        <taxon>Terriglobales</taxon>
        <taxon>Acidobacteriaceae</taxon>
        <taxon>Paracidobacterium</taxon>
    </lineage>
</organism>
<dbReference type="GO" id="GO:0140078">
    <property type="term" value="F:class I DNA-(apurinic or apyrimidinic site) endonuclease activity"/>
    <property type="evidence" value="ECO:0007669"/>
    <property type="project" value="UniProtKB-EC"/>
</dbReference>
<dbReference type="InterPro" id="IPR035937">
    <property type="entry name" value="FPG_N"/>
</dbReference>
<evidence type="ECO:0000256" key="10">
    <source>
        <dbReference type="ARBA" id="ARBA00023204"/>
    </source>
</evidence>
<dbReference type="NCBIfam" id="TIGR00577">
    <property type="entry name" value="fpg"/>
    <property type="match status" value="1"/>
</dbReference>
<dbReference type="GO" id="GO:0008270">
    <property type="term" value="F:zinc ion binding"/>
    <property type="evidence" value="ECO:0007669"/>
    <property type="project" value="UniProtKB-UniRule"/>
</dbReference>
<feature type="domain" description="Formamidopyrimidine-DNA glycosylase catalytic" evidence="17">
    <location>
        <begin position="2"/>
        <end position="124"/>
    </location>
</feature>
<evidence type="ECO:0000313" key="18">
    <source>
        <dbReference type="EMBL" id="RFU16035.1"/>
    </source>
</evidence>
<dbReference type="Proteomes" id="UP000264702">
    <property type="component" value="Unassembled WGS sequence"/>
</dbReference>
<dbReference type="PROSITE" id="PS51066">
    <property type="entry name" value="ZF_FPG_2"/>
    <property type="match status" value="1"/>
</dbReference>
<dbReference type="NCBIfam" id="NF011385">
    <property type="entry name" value="PRK14810.1"/>
    <property type="match status" value="1"/>
</dbReference>
<dbReference type="PANTHER" id="PTHR22993">
    <property type="entry name" value="FORMAMIDOPYRIMIDINE-DNA GLYCOSYLASE"/>
    <property type="match status" value="1"/>
</dbReference>
<dbReference type="InterPro" id="IPR020629">
    <property type="entry name" value="FPG_Glyclase"/>
</dbReference>
<keyword evidence="19" id="KW-1185">Reference proteome</keyword>
<keyword evidence="6 15" id="KW-0863">Zinc-finger</keyword>
<feature type="active site" description="Schiff-base intermediate with DNA" evidence="15">
    <location>
        <position position="2"/>
    </location>
</feature>
<dbReference type="Pfam" id="PF06827">
    <property type="entry name" value="zf-FPG_IleRS"/>
    <property type="match status" value="1"/>
</dbReference>
<evidence type="ECO:0000256" key="9">
    <source>
        <dbReference type="ARBA" id="ARBA00023125"/>
    </source>
</evidence>
<keyword evidence="5 15" id="KW-0227">DNA damage</keyword>
<comment type="subunit">
    <text evidence="3 15">Monomer.</text>
</comment>
<evidence type="ECO:0000256" key="11">
    <source>
        <dbReference type="ARBA" id="ARBA00023239"/>
    </source>
</evidence>
<keyword evidence="9 15" id="KW-0238">DNA-binding</keyword>
<dbReference type="InterPro" id="IPR000214">
    <property type="entry name" value="Znf_DNA_glyclase/AP_lyase"/>
</dbReference>
<dbReference type="Gene3D" id="3.20.190.10">
    <property type="entry name" value="MutM-like, N-terminal"/>
    <property type="match status" value="1"/>
</dbReference>
<evidence type="ECO:0000256" key="12">
    <source>
        <dbReference type="ARBA" id="ARBA00023268"/>
    </source>
</evidence>
<dbReference type="SUPFAM" id="SSF46946">
    <property type="entry name" value="S13-like H2TH domain"/>
    <property type="match status" value="1"/>
</dbReference>
<comment type="cofactor">
    <cofactor evidence="15">
        <name>Zn(2+)</name>
        <dbReference type="ChEBI" id="CHEBI:29105"/>
    </cofactor>
    <text evidence="15">Binds 1 zinc ion per subunit.</text>
</comment>
<dbReference type="CDD" id="cd08966">
    <property type="entry name" value="EcFpg-like_N"/>
    <property type="match status" value="1"/>
</dbReference>
<evidence type="ECO:0000256" key="1">
    <source>
        <dbReference type="ARBA" id="ARBA00001668"/>
    </source>
</evidence>
<feature type="active site" description="Proton donor; for delta-elimination activity" evidence="15">
    <location>
        <position position="269"/>
    </location>
</feature>
<dbReference type="SMART" id="SM01232">
    <property type="entry name" value="H2TH"/>
    <property type="match status" value="1"/>
</dbReference>
<dbReference type="Pfam" id="PF01149">
    <property type="entry name" value="Fapy_DNA_glyco"/>
    <property type="match status" value="1"/>
</dbReference>
<evidence type="ECO:0000256" key="13">
    <source>
        <dbReference type="ARBA" id="ARBA00023295"/>
    </source>
</evidence>
<dbReference type="EMBL" id="QVQT01000004">
    <property type="protein sequence ID" value="RFU16035.1"/>
    <property type="molecule type" value="Genomic_DNA"/>
</dbReference>
<comment type="function">
    <text evidence="15">Involved in base excision repair of DNA damaged by oxidation or by mutagenic agents. Acts as DNA glycosylase that recognizes and removes damaged bases. Has a preference for oxidized purines, such as 7,8-dihydro-8-oxoguanine (8-oxoG). Has AP (apurinic/apyrimidinic) lyase activity and introduces nicks in the DNA strand. Cleaves the DNA backbone by beta-delta elimination to generate a single-strand break at the site of the removed base with both 3'- and 5'-phosphates.</text>
</comment>
<dbReference type="InterPro" id="IPR015886">
    <property type="entry name" value="H2TH_FPG"/>
</dbReference>
<evidence type="ECO:0000259" key="16">
    <source>
        <dbReference type="PROSITE" id="PS51066"/>
    </source>
</evidence>
<name>A0A372IMD5_9BACT</name>
<feature type="active site" description="Proton donor" evidence="15">
    <location>
        <position position="3"/>
    </location>
</feature>
<dbReference type="SUPFAM" id="SSF57716">
    <property type="entry name" value="Glucocorticoid receptor-like (DNA-binding domain)"/>
    <property type="match status" value="1"/>
</dbReference>
<dbReference type="InterPro" id="IPR015887">
    <property type="entry name" value="DNA_glyclase_Znf_dom_DNA_BS"/>
</dbReference>
<dbReference type="PANTHER" id="PTHR22993:SF9">
    <property type="entry name" value="FORMAMIDOPYRIMIDINE-DNA GLYCOSYLASE"/>
    <property type="match status" value="1"/>
</dbReference>
<dbReference type="GO" id="GO:0006284">
    <property type="term" value="P:base-excision repair"/>
    <property type="evidence" value="ECO:0007669"/>
    <property type="project" value="InterPro"/>
</dbReference>
<reference evidence="18 19" key="1">
    <citation type="submission" date="2018-08" db="EMBL/GenBank/DDBJ databases">
        <title>Acidipila sp. 4G-K13, an acidobacterium isolated from forest soil.</title>
        <authorList>
            <person name="Gao Z.-H."/>
            <person name="Qiu L.-H."/>
        </authorList>
    </citation>
    <scope>NUCLEOTIDE SEQUENCE [LARGE SCALE GENOMIC DNA]</scope>
    <source>
        <strain evidence="18 19">4G-K13</strain>
    </source>
</reference>
<keyword evidence="12 15" id="KW-0511">Multifunctional enzyme</keyword>
<keyword evidence="11 15" id="KW-0456">Lyase</keyword>
<accession>A0A372IMD5</accession>
<dbReference type="SUPFAM" id="SSF81624">
    <property type="entry name" value="N-terminal domain of MutM-like DNA repair proteins"/>
    <property type="match status" value="1"/>
</dbReference>
<comment type="catalytic activity">
    <reaction evidence="1 15">
        <text>Hydrolysis of DNA containing ring-opened 7-methylguanine residues, releasing 2,6-diamino-4-hydroxy-5-(N-methyl)formamidopyrimidine.</text>
        <dbReference type="EC" id="3.2.2.23"/>
    </reaction>
</comment>
<evidence type="ECO:0000256" key="5">
    <source>
        <dbReference type="ARBA" id="ARBA00022763"/>
    </source>
</evidence>
<dbReference type="OrthoDB" id="9800855at2"/>
<dbReference type="GO" id="GO:0034039">
    <property type="term" value="F:8-oxo-7,8-dihydroguanine DNA N-glycosylase activity"/>
    <property type="evidence" value="ECO:0007669"/>
    <property type="project" value="TreeGrafter"/>
</dbReference>
<evidence type="ECO:0000256" key="4">
    <source>
        <dbReference type="ARBA" id="ARBA00022723"/>
    </source>
</evidence>
<feature type="binding site" evidence="15">
    <location>
        <position position="121"/>
    </location>
    <ligand>
        <name>DNA</name>
        <dbReference type="ChEBI" id="CHEBI:16991"/>
    </ligand>
</feature>
<keyword evidence="10 15" id="KW-0234">DNA repair</keyword>
<dbReference type="NCBIfam" id="NF002211">
    <property type="entry name" value="PRK01103.1"/>
    <property type="match status" value="1"/>
</dbReference>
<keyword evidence="7 15" id="KW-0378">Hydrolase</keyword>
<feature type="active site" description="Proton donor; for beta-elimination activity" evidence="15">
    <location>
        <position position="59"/>
    </location>
</feature>
<comment type="similarity">
    <text evidence="2 15">Belongs to the FPG family.</text>
</comment>
<dbReference type="GO" id="GO:0003684">
    <property type="term" value="F:damaged DNA binding"/>
    <property type="evidence" value="ECO:0007669"/>
    <property type="project" value="InterPro"/>
</dbReference>
<evidence type="ECO:0000256" key="7">
    <source>
        <dbReference type="ARBA" id="ARBA00022801"/>
    </source>
</evidence>
<evidence type="ECO:0000256" key="2">
    <source>
        <dbReference type="ARBA" id="ARBA00009409"/>
    </source>
</evidence>
<dbReference type="InterPro" id="IPR012319">
    <property type="entry name" value="FPG_cat"/>
</dbReference>
<evidence type="ECO:0000256" key="3">
    <source>
        <dbReference type="ARBA" id="ARBA00011245"/>
    </source>
</evidence>
<dbReference type="Gene3D" id="1.10.8.50">
    <property type="match status" value="1"/>
</dbReference>
<keyword evidence="8 15" id="KW-0862">Zinc</keyword>